<accession>A0A381YGF6</accession>
<sequence length="71" mass="7083">MIRNAQNAIKALTGLGMALLALGIVVGLLAGGGTPFVGNIAGNIVSLVNQLGNAGVVGLISVGVILWLFRD</sequence>
<organism evidence="2">
    <name type="scientific">marine metagenome</name>
    <dbReference type="NCBI Taxonomy" id="408172"/>
    <lineage>
        <taxon>unclassified sequences</taxon>
        <taxon>metagenomes</taxon>
        <taxon>ecological metagenomes</taxon>
    </lineage>
</organism>
<keyword evidence="1" id="KW-1133">Transmembrane helix</keyword>
<feature type="transmembrane region" description="Helical" evidence="1">
    <location>
        <begin position="12"/>
        <end position="31"/>
    </location>
</feature>
<gene>
    <name evidence="2" type="ORF">METZ01_LOCUS129060</name>
</gene>
<name>A0A381YGF6_9ZZZZ</name>
<evidence type="ECO:0008006" key="3">
    <source>
        <dbReference type="Google" id="ProtNLM"/>
    </source>
</evidence>
<evidence type="ECO:0000256" key="1">
    <source>
        <dbReference type="SAM" id="Phobius"/>
    </source>
</evidence>
<protein>
    <recommendedName>
        <fullName evidence="3">DNA translocase FtsK 4TM region domain-containing protein</fullName>
    </recommendedName>
</protein>
<evidence type="ECO:0000313" key="2">
    <source>
        <dbReference type="EMBL" id="SVA76206.1"/>
    </source>
</evidence>
<keyword evidence="1" id="KW-0472">Membrane</keyword>
<dbReference type="EMBL" id="UINC01018195">
    <property type="protein sequence ID" value="SVA76206.1"/>
    <property type="molecule type" value="Genomic_DNA"/>
</dbReference>
<proteinExistence type="predicted"/>
<dbReference type="AlphaFoldDB" id="A0A381YGF6"/>
<keyword evidence="1" id="KW-0812">Transmembrane</keyword>
<feature type="transmembrane region" description="Helical" evidence="1">
    <location>
        <begin position="51"/>
        <end position="69"/>
    </location>
</feature>
<reference evidence="2" key="1">
    <citation type="submission" date="2018-05" db="EMBL/GenBank/DDBJ databases">
        <authorList>
            <person name="Lanie J.A."/>
            <person name="Ng W.-L."/>
            <person name="Kazmierczak K.M."/>
            <person name="Andrzejewski T.M."/>
            <person name="Davidsen T.M."/>
            <person name="Wayne K.J."/>
            <person name="Tettelin H."/>
            <person name="Glass J.I."/>
            <person name="Rusch D."/>
            <person name="Podicherti R."/>
            <person name="Tsui H.-C.T."/>
            <person name="Winkler M.E."/>
        </authorList>
    </citation>
    <scope>NUCLEOTIDE SEQUENCE</scope>
</reference>